<reference evidence="3" key="2">
    <citation type="submission" date="2015-01" db="EMBL/GenBank/DDBJ databases">
        <title>Evolutionary Origins and Diversification of the Mycorrhizal Mutualists.</title>
        <authorList>
            <consortium name="DOE Joint Genome Institute"/>
            <consortium name="Mycorrhizal Genomics Consortium"/>
            <person name="Kohler A."/>
            <person name="Kuo A."/>
            <person name="Nagy L.G."/>
            <person name="Floudas D."/>
            <person name="Copeland A."/>
            <person name="Barry K.W."/>
            <person name="Cichocki N."/>
            <person name="Veneault-Fourrey C."/>
            <person name="LaButti K."/>
            <person name="Lindquist E.A."/>
            <person name="Lipzen A."/>
            <person name="Lundell T."/>
            <person name="Morin E."/>
            <person name="Murat C."/>
            <person name="Riley R."/>
            <person name="Ohm R."/>
            <person name="Sun H."/>
            <person name="Tunlid A."/>
            <person name="Henrissat B."/>
            <person name="Grigoriev I.V."/>
            <person name="Hibbett D.S."/>
            <person name="Martin F."/>
        </authorList>
    </citation>
    <scope>NUCLEOTIDE SEQUENCE [LARGE SCALE GENOMIC DNA]</scope>
    <source>
        <strain evidence="3">Marx 270</strain>
    </source>
</reference>
<dbReference type="Proteomes" id="UP000054217">
    <property type="component" value="Unassembled WGS sequence"/>
</dbReference>
<gene>
    <name evidence="2" type="ORF">M404DRAFT_10469</name>
</gene>
<name>A0A0C3NUC1_PISTI</name>
<organism evidence="2 3">
    <name type="scientific">Pisolithus tinctorius Marx 270</name>
    <dbReference type="NCBI Taxonomy" id="870435"/>
    <lineage>
        <taxon>Eukaryota</taxon>
        <taxon>Fungi</taxon>
        <taxon>Dikarya</taxon>
        <taxon>Basidiomycota</taxon>
        <taxon>Agaricomycotina</taxon>
        <taxon>Agaricomycetes</taxon>
        <taxon>Agaricomycetidae</taxon>
        <taxon>Boletales</taxon>
        <taxon>Sclerodermatineae</taxon>
        <taxon>Pisolithaceae</taxon>
        <taxon>Pisolithus</taxon>
    </lineage>
</organism>
<reference evidence="2 3" key="1">
    <citation type="submission" date="2014-04" db="EMBL/GenBank/DDBJ databases">
        <authorList>
            <consortium name="DOE Joint Genome Institute"/>
            <person name="Kuo A."/>
            <person name="Kohler A."/>
            <person name="Costa M.D."/>
            <person name="Nagy L.G."/>
            <person name="Floudas D."/>
            <person name="Copeland A."/>
            <person name="Barry K.W."/>
            <person name="Cichocki N."/>
            <person name="Veneault-Fourrey C."/>
            <person name="LaButti K."/>
            <person name="Lindquist E.A."/>
            <person name="Lipzen A."/>
            <person name="Lundell T."/>
            <person name="Morin E."/>
            <person name="Murat C."/>
            <person name="Sun H."/>
            <person name="Tunlid A."/>
            <person name="Henrissat B."/>
            <person name="Grigoriev I.V."/>
            <person name="Hibbett D.S."/>
            <person name="Martin F."/>
            <person name="Nordberg H.P."/>
            <person name="Cantor M.N."/>
            <person name="Hua S.X."/>
        </authorList>
    </citation>
    <scope>NUCLEOTIDE SEQUENCE [LARGE SCALE GENOMIC DNA]</scope>
    <source>
        <strain evidence="2 3">Marx 270</strain>
    </source>
</reference>
<dbReference type="AlphaFoldDB" id="A0A0C3NUC1"/>
<proteinExistence type="predicted"/>
<dbReference type="HOGENOM" id="CLU_1714055_0_0_1"/>
<feature type="region of interest" description="Disordered" evidence="1">
    <location>
        <begin position="68"/>
        <end position="99"/>
    </location>
</feature>
<sequence length="153" mass="17621">MRDTQGTWFKAKPLRRDRVQGYLFVDRKKTEDTFFARSPCTGYTIRVVDMGNHKVTISMLVDRARAPLRNYPDKSDKSHRGRRASSRGTYKDRAAGTGLAPVRNSGTNYYALQEGGQPRTACYHLMTWCPEVRRTCKEEKWLGISWHGVMNSE</sequence>
<evidence type="ECO:0000256" key="1">
    <source>
        <dbReference type="SAM" id="MobiDB-lite"/>
    </source>
</evidence>
<evidence type="ECO:0000313" key="3">
    <source>
        <dbReference type="Proteomes" id="UP000054217"/>
    </source>
</evidence>
<protein>
    <submittedName>
        <fullName evidence="2">Uncharacterized protein</fullName>
    </submittedName>
</protein>
<dbReference type="InParanoid" id="A0A0C3NUC1"/>
<keyword evidence="3" id="KW-1185">Reference proteome</keyword>
<accession>A0A0C3NUC1</accession>
<dbReference type="EMBL" id="KN832009">
    <property type="protein sequence ID" value="KIN99045.1"/>
    <property type="molecule type" value="Genomic_DNA"/>
</dbReference>
<evidence type="ECO:0000313" key="2">
    <source>
        <dbReference type="EMBL" id="KIN99045.1"/>
    </source>
</evidence>